<protein>
    <recommendedName>
        <fullName evidence="4">Transcription factor RfeG</fullName>
    </recommendedName>
</protein>
<feature type="compositionally biased region" description="Low complexity" evidence="1">
    <location>
        <begin position="241"/>
        <end position="251"/>
    </location>
</feature>
<dbReference type="OrthoDB" id="4146887at2759"/>
<evidence type="ECO:0000256" key="1">
    <source>
        <dbReference type="SAM" id="MobiDB-lite"/>
    </source>
</evidence>
<dbReference type="STRING" id="1035309.A0A2C5WY65"/>
<feature type="compositionally biased region" description="Pro residues" evidence="1">
    <location>
        <begin position="252"/>
        <end position="261"/>
    </location>
</feature>
<evidence type="ECO:0008006" key="4">
    <source>
        <dbReference type="Google" id="ProtNLM"/>
    </source>
</evidence>
<dbReference type="EMBL" id="APWK03000065">
    <property type="protein sequence ID" value="PHH52508.1"/>
    <property type="molecule type" value="Genomic_DNA"/>
</dbReference>
<comment type="caution">
    <text evidence="2">The sequence shown here is derived from an EMBL/GenBank/DDBJ whole genome shotgun (WGS) entry which is preliminary data.</text>
</comment>
<keyword evidence="3" id="KW-1185">Reference proteome</keyword>
<feature type="compositionally biased region" description="Pro residues" evidence="1">
    <location>
        <begin position="345"/>
        <end position="363"/>
    </location>
</feature>
<sequence>MAHTATRAPATMTIQSNVPTRHNEYFIDRDGIDREVITADICRYLGNDALVRPGVFEDPSNGQQRQGYFITAYRNLTTAMIEDLKNDSIRWEREKERANMASRKGYRNLGSPVHGVNGSNNAGGNNNNSNNPSNNSNNNGSANGGVANGGSFKGHSLNNANTNIHNGPRRSNSPKTNSIAAPPPHPPQTPHGSSYQSSSTYSQRPEMPPPMNNGGMPPHDYPDRRDAHDAPRYSGHHPQQYPGSAPPSGYGHPPPPPPPNGYTPQADQSYPGGPYPPPPPPSMSSYSAPPTQAPYGAPPAPMPEYGQQPPYIPPGPNHPANVYPHDRMGASAPPPQSGYAAGQPPSYPPAPSGYQPPYPPPAGPNGGPSHYDAMKPPPPMDPMYSRNSYQDRTNSPPSNNGPAPIPGDRQAPPMPSKSPQNYHNPYADARGPYSQPSRA</sequence>
<feature type="compositionally biased region" description="Low complexity" evidence="1">
    <location>
        <begin position="190"/>
        <end position="203"/>
    </location>
</feature>
<feature type="compositionally biased region" description="Low complexity" evidence="1">
    <location>
        <begin position="115"/>
        <end position="141"/>
    </location>
</feature>
<feature type="compositionally biased region" description="Pro residues" evidence="1">
    <location>
        <begin position="273"/>
        <end position="282"/>
    </location>
</feature>
<evidence type="ECO:0000313" key="3">
    <source>
        <dbReference type="Proteomes" id="UP000222788"/>
    </source>
</evidence>
<dbReference type="AlphaFoldDB" id="A0A2C5WY65"/>
<feature type="compositionally biased region" description="Polar residues" evidence="1">
    <location>
        <begin position="156"/>
        <end position="179"/>
    </location>
</feature>
<reference evidence="2 3" key="1">
    <citation type="journal article" date="2013" name="Fungal Biol.">
        <title>Analysis of microsatellite markers in the genome of the plant pathogen Ceratocystis fimbriata.</title>
        <authorList>
            <person name="Simpson M.C."/>
            <person name="Wilken P.M."/>
            <person name="Coetzee M.P."/>
            <person name="Wingfield M.J."/>
            <person name="Wingfield B.D."/>
        </authorList>
    </citation>
    <scope>NUCLEOTIDE SEQUENCE [LARGE SCALE GENOMIC DNA]</scope>
    <source>
        <strain evidence="2 3">CBS 114723</strain>
    </source>
</reference>
<evidence type="ECO:0000313" key="2">
    <source>
        <dbReference type="EMBL" id="PHH52508.1"/>
    </source>
</evidence>
<gene>
    <name evidence="2" type="ORF">CFIMG_003066RA</name>
</gene>
<organism evidence="2 3">
    <name type="scientific">Ceratocystis fimbriata CBS 114723</name>
    <dbReference type="NCBI Taxonomy" id="1035309"/>
    <lineage>
        <taxon>Eukaryota</taxon>
        <taxon>Fungi</taxon>
        <taxon>Dikarya</taxon>
        <taxon>Ascomycota</taxon>
        <taxon>Pezizomycotina</taxon>
        <taxon>Sordariomycetes</taxon>
        <taxon>Hypocreomycetidae</taxon>
        <taxon>Microascales</taxon>
        <taxon>Ceratocystidaceae</taxon>
        <taxon>Ceratocystis</taxon>
    </lineage>
</organism>
<feature type="compositionally biased region" description="Basic and acidic residues" evidence="1">
    <location>
        <begin position="220"/>
        <end position="231"/>
    </location>
</feature>
<dbReference type="PANTHER" id="PTHR39609">
    <property type="entry name" value="RFEG-RELATED"/>
    <property type="match status" value="1"/>
</dbReference>
<name>A0A2C5WY65_9PEZI</name>
<dbReference type="Proteomes" id="UP000222788">
    <property type="component" value="Unassembled WGS sequence"/>
</dbReference>
<feature type="compositionally biased region" description="Polar residues" evidence="1">
    <location>
        <begin position="385"/>
        <end position="401"/>
    </location>
</feature>
<reference evidence="2 3" key="2">
    <citation type="journal article" date="2013" name="IMA Fungus">
        <title>IMA Genome-F 1: Ceratocystis fimbriata: Draft nuclear genome sequence for the plant pathogen, Ceratocystis fimbriata.</title>
        <authorList>
            <person name="Wilken P.M."/>
            <person name="Steenkamp E.T."/>
            <person name="Wingfield M.J."/>
            <person name="de Beer Z.W."/>
            <person name="Wingfield B.D."/>
        </authorList>
    </citation>
    <scope>NUCLEOTIDE SEQUENCE [LARGE SCALE GENOMIC DNA]</scope>
    <source>
        <strain evidence="2 3">CBS 114723</strain>
    </source>
</reference>
<feature type="region of interest" description="Disordered" evidence="1">
    <location>
        <begin position="96"/>
        <end position="439"/>
    </location>
</feature>
<proteinExistence type="predicted"/>
<dbReference type="PANTHER" id="PTHR39609:SF1">
    <property type="entry name" value="RFEG"/>
    <property type="match status" value="1"/>
</dbReference>
<feature type="compositionally biased region" description="Gly residues" evidence="1">
    <location>
        <begin position="142"/>
        <end position="152"/>
    </location>
</feature>
<accession>A0A2C5WY65</accession>